<dbReference type="EMBL" id="PDJK01000002">
    <property type="protein sequence ID" value="PFG48446.1"/>
    <property type="molecule type" value="Genomic_DNA"/>
</dbReference>
<dbReference type="RefSeq" id="WP_098512524.1">
    <property type="nucleotide sequence ID" value="NZ_JBIAKZ010000043.1"/>
</dbReference>
<organism evidence="3 4">
    <name type="scientific">Amycolatopsis sulphurea</name>
    <dbReference type="NCBI Taxonomy" id="76022"/>
    <lineage>
        <taxon>Bacteria</taxon>
        <taxon>Bacillati</taxon>
        <taxon>Actinomycetota</taxon>
        <taxon>Actinomycetes</taxon>
        <taxon>Pseudonocardiales</taxon>
        <taxon>Pseudonocardiaceae</taxon>
        <taxon>Amycolatopsis</taxon>
    </lineage>
</organism>
<feature type="signal peptide" evidence="2">
    <location>
        <begin position="1"/>
        <end position="23"/>
    </location>
</feature>
<keyword evidence="2" id="KW-0732">Signal</keyword>
<proteinExistence type="predicted"/>
<evidence type="ECO:0000313" key="4">
    <source>
        <dbReference type="Proteomes" id="UP000243542"/>
    </source>
</evidence>
<evidence type="ECO:0000256" key="2">
    <source>
        <dbReference type="SAM" id="SignalP"/>
    </source>
</evidence>
<dbReference type="InterPro" id="IPR024520">
    <property type="entry name" value="DUF3558"/>
</dbReference>
<dbReference type="AlphaFoldDB" id="A0A2A9FCD8"/>
<dbReference type="Pfam" id="PF12079">
    <property type="entry name" value="DUF3558"/>
    <property type="match status" value="1"/>
</dbReference>
<protein>
    <submittedName>
        <fullName evidence="3">Uncharacterized protein DUF3558</fullName>
    </submittedName>
</protein>
<dbReference type="Proteomes" id="UP000243542">
    <property type="component" value="Unassembled WGS sequence"/>
</dbReference>
<accession>A0A2A9FCD8</accession>
<name>A0A2A9FCD8_9PSEU</name>
<reference evidence="3 4" key="1">
    <citation type="submission" date="2017-10" db="EMBL/GenBank/DDBJ databases">
        <title>Sequencing the genomes of 1000 actinobacteria strains.</title>
        <authorList>
            <person name="Klenk H.-P."/>
        </authorList>
    </citation>
    <scope>NUCLEOTIDE SEQUENCE [LARGE SCALE GENOMIC DNA]</scope>
    <source>
        <strain evidence="3 4">DSM 46092</strain>
    </source>
</reference>
<comment type="caution">
    <text evidence="3">The sequence shown here is derived from an EMBL/GenBank/DDBJ whole genome shotgun (WGS) entry which is preliminary data.</text>
</comment>
<evidence type="ECO:0000256" key="1">
    <source>
        <dbReference type="SAM" id="MobiDB-lite"/>
    </source>
</evidence>
<gene>
    <name evidence="3" type="ORF">ATK36_3535</name>
</gene>
<feature type="region of interest" description="Disordered" evidence="1">
    <location>
        <begin position="27"/>
        <end position="50"/>
    </location>
</feature>
<feature type="compositionally biased region" description="Low complexity" evidence="1">
    <location>
        <begin position="27"/>
        <end position="41"/>
    </location>
</feature>
<evidence type="ECO:0000313" key="3">
    <source>
        <dbReference type="EMBL" id="PFG48446.1"/>
    </source>
</evidence>
<feature type="chain" id="PRO_5039340222" evidence="2">
    <location>
        <begin position="24"/>
        <end position="195"/>
    </location>
</feature>
<sequence>MTKIIARGAVGGLLLLAATACSSAPGTPSPASSSAPIDSAPNVPQVTSPLDVGKYEQDPCAVLSKAQATEVFQALRNRTSSGNFAPRCTWYDSKDNSISISFLPGQGGLSTSYKNGAGAGGYFEAAPDVSGYPAVYSAVLDDRKSGGCQIGVGVKNDEIFTFSAILDKASPSYGDPCSLVTRAAEAAVATIKAGA</sequence>
<keyword evidence="4" id="KW-1185">Reference proteome</keyword>
<dbReference type="PROSITE" id="PS51257">
    <property type="entry name" value="PROKAR_LIPOPROTEIN"/>
    <property type="match status" value="1"/>
</dbReference>